<proteinExistence type="predicted"/>
<dbReference type="AlphaFoldDB" id="F4G2U3"/>
<protein>
    <submittedName>
        <fullName evidence="1">Uncharacterized protein</fullName>
    </submittedName>
</protein>
<dbReference type="EMBL" id="CP002656">
    <property type="protein sequence ID" value="AEB95141.1"/>
    <property type="molecule type" value="Genomic_DNA"/>
</dbReference>
<reference evidence="1 2" key="1">
    <citation type="journal article" date="2011" name="J. Bacteriol.">
        <title>Complete genome sequence of Metallosphaera cuprina, a metal sulfide-oxidizing archaeon from a hot spring.</title>
        <authorList>
            <person name="Liu L.J."/>
            <person name="You X.Y."/>
            <person name="Zheng H."/>
            <person name="Wang S."/>
            <person name="Jiang C.Y."/>
            <person name="Liu S.J."/>
        </authorList>
    </citation>
    <scope>NUCLEOTIDE SEQUENCE [LARGE SCALE GENOMIC DNA]</scope>
    <source>
        <strain evidence="1 2">Ar-4</strain>
    </source>
</reference>
<organism evidence="1 2">
    <name type="scientific">Metallosphaera cuprina (strain Ar-4)</name>
    <dbReference type="NCBI Taxonomy" id="1006006"/>
    <lineage>
        <taxon>Archaea</taxon>
        <taxon>Thermoproteota</taxon>
        <taxon>Thermoprotei</taxon>
        <taxon>Sulfolobales</taxon>
        <taxon>Sulfolobaceae</taxon>
        <taxon>Metallosphaera</taxon>
    </lineage>
</organism>
<dbReference type="HOGENOM" id="CLU_115254_0_0_2"/>
<keyword evidence="2" id="KW-1185">Reference proteome</keyword>
<sequence length="195" mass="21161">MSLSSLLRGKRKLLVPLLFLTFLLPIVSADVIYFYQGTINVSTTQSPITLAVGPNGNVNNYISTTVPQGNSSFTANIYVTNSTYAYFYNAVKMNVNKAGNLYTNVTISPSTASYINNMWLIISSSSSTYVIQIIQNGKPISSQTTYTLTPGTYYISFLVQPNTPLPNPSQSIIETVTVNLGDNLVSSTPIPLPPV</sequence>
<evidence type="ECO:0000313" key="1">
    <source>
        <dbReference type="EMBL" id="AEB95141.1"/>
    </source>
</evidence>
<gene>
    <name evidence="1" type="ordered locus">Mcup_1036</name>
</gene>
<evidence type="ECO:0000313" key="2">
    <source>
        <dbReference type="Proteomes" id="UP000007812"/>
    </source>
</evidence>
<dbReference type="eggNOG" id="arCOG10215">
    <property type="taxonomic scope" value="Archaea"/>
</dbReference>
<dbReference type="Proteomes" id="UP000007812">
    <property type="component" value="Chromosome"/>
</dbReference>
<dbReference type="KEGG" id="mcn:Mcup_1036"/>
<dbReference type="PATRIC" id="fig|1006006.8.peg.1028"/>
<name>F4G2U3_METCR</name>
<accession>F4G2U3</accession>